<dbReference type="AlphaFoldDB" id="A0A9P5NT81"/>
<dbReference type="PANTHER" id="PTHR33112:SF16">
    <property type="entry name" value="HETEROKARYON INCOMPATIBILITY DOMAIN-CONTAINING PROTEIN"/>
    <property type="match status" value="1"/>
</dbReference>
<organism evidence="1 2">
    <name type="scientific">Gymnopilus junonius</name>
    <name type="common">Spectacular rustgill mushroom</name>
    <name type="synonym">Gymnopilus spectabilis subsp. junonius</name>
    <dbReference type="NCBI Taxonomy" id="109634"/>
    <lineage>
        <taxon>Eukaryota</taxon>
        <taxon>Fungi</taxon>
        <taxon>Dikarya</taxon>
        <taxon>Basidiomycota</taxon>
        <taxon>Agaricomycotina</taxon>
        <taxon>Agaricomycetes</taxon>
        <taxon>Agaricomycetidae</taxon>
        <taxon>Agaricales</taxon>
        <taxon>Agaricineae</taxon>
        <taxon>Hymenogastraceae</taxon>
        <taxon>Gymnopilus</taxon>
    </lineage>
</organism>
<evidence type="ECO:0000313" key="1">
    <source>
        <dbReference type="EMBL" id="KAF8903070.1"/>
    </source>
</evidence>
<proteinExistence type="predicted"/>
<gene>
    <name evidence="1" type="ORF">CPB84DRAFT_1845909</name>
</gene>
<dbReference type="OrthoDB" id="5125733at2759"/>
<reference evidence="1" key="1">
    <citation type="submission" date="2020-11" db="EMBL/GenBank/DDBJ databases">
        <authorList>
            <consortium name="DOE Joint Genome Institute"/>
            <person name="Ahrendt S."/>
            <person name="Riley R."/>
            <person name="Andreopoulos W."/>
            <person name="LaButti K."/>
            <person name="Pangilinan J."/>
            <person name="Ruiz-duenas F.J."/>
            <person name="Barrasa J.M."/>
            <person name="Sanchez-Garcia M."/>
            <person name="Camarero S."/>
            <person name="Miyauchi S."/>
            <person name="Serrano A."/>
            <person name="Linde D."/>
            <person name="Babiker R."/>
            <person name="Drula E."/>
            <person name="Ayuso-Fernandez I."/>
            <person name="Pacheco R."/>
            <person name="Padilla G."/>
            <person name="Ferreira P."/>
            <person name="Barriuso J."/>
            <person name="Kellner H."/>
            <person name="Castanera R."/>
            <person name="Alfaro M."/>
            <person name="Ramirez L."/>
            <person name="Pisabarro A.G."/>
            <person name="Kuo A."/>
            <person name="Tritt A."/>
            <person name="Lipzen A."/>
            <person name="He G."/>
            <person name="Yan M."/>
            <person name="Ng V."/>
            <person name="Cullen D."/>
            <person name="Martin F."/>
            <person name="Rosso M.-N."/>
            <person name="Henrissat B."/>
            <person name="Hibbett D."/>
            <person name="Martinez A.T."/>
            <person name="Grigoriev I.V."/>
        </authorList>
    </citation>
    <scope>NUCLEOTIDE SEQUENCE</scope>
    <source>
        <strain evidence="1">AH 44721</strain>
    </source>
</reference>
<evidence type="ECO:0000313" key="2">
    <source>
        <dbReference type="Proteomes" id="UP000724874"/>
    </source>
</evidence>
<comment type="caution">
    <text evidence="1">The sequence shown here is derived from an EMBL/GenBank/DDBJ whole genome shotgun (WGS) entry which is preliminary data.</text>
</comment>
<keyword evidence="2" id="KW-1185">Reference proteome</keyword>
<dbReference type="Proteomes" id="UP000724874">
    <property type="component" value="Unassembled WGS sequence"/>
</dbReference>
<name>A0A9P5NT81_GYMJU</name>
<dbReference type="PANTHER" id="PTHR33112">
    <property type="entry name" value="DOMAIN PROTEIN, PUTATIVE-RELATED"/>
    <property type="match status" value="1"/>
</dbReference>
<dbReference type="EMBL" id="JADNYJ010000032">
    <property type="protein sequence ID" value="KAF8903070.1"/>
    <property type="molecule type" value="Genomic_DNA"/>
</dbReference>
<protein>
    <submittedName>
        <fullName evidence="1">Uncharacterized protein</fullName>
    </submittedName>
</protein>
<sequence>MSSYQEQQFSKCNLIFIGGQVIYQCSGTNGWHEDMFFEDLPSPADLSTNSDNTNDIGNYEGLIQSYSGFTLSYNSDIYHAFGGLTCYFKRSLKVNLCHGIPYAYFDWFLLWISLAPQTCCPGTPRWSWSGWIGQSWPNMWNWYNHQISKITNALPQQTWIIWYQCKAHDSKNSYVFILQKTQTLLHYKFLWRVYQTLLPFDCSQTAPTPRKLTKASVYFPWITTTPPQALASFNSGLPLSLSNLKINPGRHHARASKCQYTPSVIYAPPPPRSLTIQTLTS</sequence>
<accession>A0A9P5NT81</accession>